<keyword evidence="4" id="KW-0456">Lyase</keyword>
<comment type="similarity">
    <text evidence="2 4">Belongs to the terpene synthase family.</text>
</comment>
<sequence>MSTPAAIQMAARFKGQTLRLPNLKQLLAKWPNTMSPHYEELKEIIEEKIIEWISDEQSRTKARHVNLAFFCASWYPYITLDRLETIFRYSLFLFLWDDIIEDSSISVRTVQQQALKYMEYHLGLCSSSTPEPPCPTKYCSLFQHCALALRTECTVVQRRRFLKQIKEYMAGCEVEQEYVLSGKIPSLKEYWDHRLYTSSVWTYCALADYMAGVNLPEEIYEMAEVKTLWLEQNRHIVILNDIMSFKKEIDKSSFHSLIPVVSNETGADLDTVIASLIKSLVAAGDNLEKALDGLVARVKGDVELETAVQKYAVGFRTNMTGNYWWS</sequence>
<dbReference type="SUPFAM" id="SSF48576">
    <property type="entry name" value="Terpenoid synthases"/>
    <property type="match status" value="1"/>
</dbReference>
<evidence type="ECO:0000256" key="1">
    <source>
        <dbReference type="ARBA" id="ARBA00001946"/>
    </source>
</evidence>
<dbReference type="GO" id="GO:0010333">
    <property type="term" value="F:terpene synthase activity"/>
    <property type="evidence" value="ECO:0007669"/>
    <property type="project" value="InterPro"/>
</dbReference>
<comment type="cofactor">
    <cofactor evidence="1 4">
        <name>Mg(2+)</name>
        <dbReference type="ChEBI" id="CHEBI:18420"/>
    </cofactor>
</comment>
<dbReference type="EMBL" id="MU865374">
    <property type="protein sequence ID" value="KAK4225138.1"/>
    <property type="molecule type" value="Genomic_DNA"/>
</dbReference>
<evidence type="ECO:0000256" key="3">
    <source>
        <dbReference type="ARBA" id="ARBA00022842"/>
    </source>
</evidence>
<name>A0AAN7GVB5_9PEZI</name>
<dbReference type="AlphaFoldDB" id="A0AAN7GVB5"/>
<keyword evidence="3 4" id="KW-0460">Magnesium</keyword>
<evidence type="ECO:0000313" key="6">
    <source>
        <dbReference type="Proteomes" id="UP001301958"/>
    </source>
</evidence>
<comment type="caution">
    <text evidence="5">The sequence shown here is derived from an EMBL/GenBank/DDBJ whole genome shotgun (WGS) entry which is preliminary data.</text>
</comment>
<reference evidence="5" key="1">
    <citation type="journal article" date="2023" name="Mol. Phylogenet. Evol.">
        <title>Genome-scale phylogeny and comparative genomics of the fungal order Sordariales.</title>
        <authorList>
            <person name="Hensen N."/>
            <person name="Bonometti L."/>
            <person name="Westerberg I."/>
            <person name="Brannstrom I.O."/>
            <person name="Guillou S."/>
            <person name="Cros-Aarteil S."/>
            <person name="Calhoun S."/>
            <person name="Haridas S."/>
            <person name="Kuo A."/>
            <person name="Mondo S."/>
            <person name="Pangilinan J."/>
            <person name="Riley R."/>
            <person name="LaButti K."/>
            <person name="Andreopoulos B."/>
            <person name="Lipzen A."/>
            <person name="Chen C."/>
            <person name="Yan M."/>
            <person name="Daum C."/>
            <person name="Ng V."/>
            <person name="Clum A."/>
            <person name="Steindorff A."/>
            <person name="Ohm R.A."/>
            <person name="Martin F."/>
            <person name="Silar P."/>
            <person name="Natvig D.O."/>
            <person name="Lalanne C."/>
            <person name="Gautier V."/>
            <person name="Ament-Velasquez S.L."/>
            <person name="Kruys A."/>
            <person name="Hutchinson M.I."/>
            <person name="Powell A.J."/>
            <person name="Barry K."/>
            <person name="Miller A.N."/>
            <person name="Grigoriev I.V."/>
            <person name="Debuchy R."/>
            <person name="Gladieux P."/>
            <person name="Hiltunen Thoren M."/>
            <person name="Johannesson H."/>
        </authorList>
    </citation>
    <scope>NUCLEOTIDE SEQUENCE</scope>
    <source>
        <strain evidence="5">CBS 990.96</strain>
    </source>
</reference>
<proteinExistence type="inferred from homology"/>
<gene>
    <name evidence="5" type="ORF">QBC38DRAFT_531367</name>
</gene>
<dbReference type="EC" id="4.2.3.-" evidence="4"/>
<accession>A0AAN7GVB5</accession>
<dbReference type="GO" id="GO:0046872">
    <property type="term" value="F:metal ion binding"/>
    <property type="evidence" value="ECO:0007669"/>
    <property type="project" value="UniProtKB-KW"/>
</dbReference>
<keyword evidence="4" id="KW-0479">Metal-binding</keyword>
<organism evidence="5 6">
    <name type="scientific">Podospora fimiseda</name>
    <dbReference type="NCBI Taxonomy" id="252190"/>
    <lineage>
        <taxon>Eukaryota</taxon>
        <taxon>Fungi</taxon>
        <taxon>Dikarya</taxon>
        <taxon>Ascomycota</taxon>
        <taxon>Pezizomycotina</taxon>
        <taxon>Sordariomycetes</taxon>
        <taxon>Sordariomycetidae</taxon>
        <taxon>Sordariales</taxon>
        <taxon>Podosporaceae</taxon>
        <taxon>Podospora</taxon>
    </lineage>
</organism>
<evidence type="ECO:0000256" key="4">
    <source>
        <dbReference type="RuleBase" id="RU366034"/>
    </source>
</evidence>
<reference evidence="5" key="2">
    <citation type="submission" date="2023-05" db="EMBL/GenBank/DDBJ databases">
        <authorList>
            <consortium name="Lawrence Berkeley National Laboratory"/>
            <person name="Steindorff A."/>
            <person name="Hensen N."/>
            <person name="Bonometti L."/>
            <person name="Westerberg I."/>
            <person name="Brannstrom I.O."/>
            <person name="Guillou S."/>
            <person name="Cros-Aarteil S."/>
            <person name="Calhoun S."/>
            <person name="Haridas S."/>
            <person name="Kuo A."/>
            <person name="Mondo S."/>
            <person name="Pangilinan J."/>
            <person name="Riley R."/>
            <person name="Labutti K."/>
            <person name="Andreopoulos B."/>
            <person name="Lipzen A."/>
            <person name="Chen C."/>
            <person name="Yanf M."/>
            <person name="Daum C."/>
            <person name="Ng V."/>
            <person name="Clum A."/>
            <person name="Ohm R."/>
            <person name="Martin F."/>
            <person name="Silar P."/>
            <person name="Natvig D."/>
            <person name="Lalanne C."/>
            <person name="Gautier V."/>
            <person name="Ament-Velasquez S.L."/>
            <person name="Kruys A."/>
            <person name="Hutchinson M.I."/>
            <person name="Powell A.J."/>
            <person name="Barry K."/>
            <person name="Miller A.N."/>
            <person name="Grigoriev I.V."/>
            <person name="Debuchy R."/>
            <person name="Gladieux P."/>
            <person name="Thoren M.H."/>
            <person name="Johannesson H."/>
        </authorList>
    </citation>
    <scope>NUCLEOTIDE SEQUENCE</scope>
    <source>
        <strain evidence="5">CBS 990.96</strain>
    </source>
</reference>
<dbReference type="GO" id="GO:0008299">
    <property type="term" value="P:isoprenoid biosynthetic process"/>
    <property type="evidence" value="ECO:0007669"/>
    <property type="project" value="UniProtKB-ARBA"/>
</dbReference>
<dbReference type="InterPro" id="IPR008949">
    <property type="entry name" value="Isoprenoid_synthase_dom_sf"/>
</dbReference>
<dbReference type="Gene3D" id="1.10.600.10">
    <property type="entry name" value="Farnesyl Diphosphate Synthase"/>
    <property type="match status" value="1"/>
</dbReference>
<dbReference type="PANTHER" id="PTHR35201:SF4">
    <property type="entry name" value="BETA-PINACENE SYNTHASE-RELATED"/>
    <property type="match status" value="1"/>
</dbReference>
<dbReference type="InterPro" id="IPR034686">
    <property type="entry name" value="Terpene_cyclase-like_2"/>
</dbReference>
<dbReference type="Proteomes" id="UP001301958">
    <property type="component" value="Unassembled WGS sequence"/>
</dbReference>
<evidence type="ECO:0000313" key="5">
    <source>
        <dbReference type="EMBL" id="KAK4225138.1"/>
    </source>
</evidence>
<dbReference type="PANTHER" id="PTHR35201">
    <property type="entry name" value="TERPENE SYNTHASE"/>
    <property type="match status" value="1"/>
</dbReference>
<evidence type="ECO:0000256" key="2">
    <source>
        <dbReference type="ARBA" id="ARBA00006333"/>
    </source>
</evidence>
<dbReference type="Pfam" id="PF19086">
    <property type="entry name" value="Terpene_syn_C_2"/>
    <property type="match status" value="1"/>
</dbReference>
<protein>
    <recommendedName>
        <fullName evidence="4">Terpene synthase</fullName>
        <ecNumber evidence="4">4.2.3.-</ecNumber>
    </recommendedName>
</protein>
<keyword evidence="6" id="KW-1185">Reference proteome</keyword>